<dbReference type="GO" id="GO:0030199">
    <property type="term" value="P:collagen fibril organization"/>
    <property type="evidence" value="ECO:0007669"/>
    <property type="project" value="TreeGrafter"/>
</dbReference>
<dbReference type="Ensembl" id="ENSSFOT00015012038.2">
    <property type="protein sequence ID" value="ENSSFOP00015011885.2"/>
    <property type="gene ID" value="ENSSFOG00015007647.2"/>
</dbReference>
<organism evidence="6 7">
    <name type="scientific">Scleropages formosus</name>
    <name type="common">Asian bonytongue</name>
    <name type="synonym">Osteoglossum formosum</name>
    <dbReference type="NCBI Taxonomy" id="113540"/>
    <lineage>
        <taxon>Eukaryota</taxon>
        <taxon>Metazoa</taxon>
        <taxon>Chordata</taxon>
        <taxon>Craniata</taxon>
        <taxon>Vertebrata</taxon>
        <taxon>Euteleostomi</taxon>
        <taxon>Actinopterygii</taxon>
        <taxon>Neopterygii</taxon>
        <taxon>Teleostei</taxon>
        <taxon>Osteoglossocephala</taxon>
        <taxon>Osteoglossomorpha</taxon>
        <taxon>Osteoglossiformes</taxon>
        <taxon>Osteoglossidae</taxon>
        <taxon>Scleropages</taxon>
    </lineage>
</organism>
<feature type="domain" description="Leprecan-like alpha-helical" evidence="5">
    <location>
        <begin position="42"/>
        <end position="341"/>
    </location>
</feature>
<evidence type="ECO:0000313" key="6">
    <source>
        <dbReference type="Ensembl" id="ENSSFOP00015011885.2"/>
    </source>
</evidence>
<dbReference type="Pfam" id="PF23557">
    <property type="entry name" value="TPR_leprecan"/>
    <property type="match status" value="1"/>
</dbReference>
<dbReference type="InterPro" id="IPR011990">
    <property type="entry name" value="TPR-like_helical_dom_sf"/>
</dbReference>
<dbReference type="AlphaFoldDB" id="A0A8C9V1C9"/>
<keyword evidence="3" id="KW-0325">Glycoprotein</keyword>
<name>A0A8C9V1C9_SCLFO</name>
<gene>
    <name evidence="6" type="primary">CRTAP</name>
    <name evidence="6" type="synonym">LOC108923688</name>
</gene>
<accession>A0A8C9V1C9</accession>
<reference evidence="6" key="3">
    <citation type="submission" date="2025-09" db="UniProtKB">
        <authorList>
            <consortium name="Ensembl"/>
        </authorList>
    </citation>
    <scope>IDENTIFICATION</scope>
</reference>
<feature type="signal peptide" evidence="4">
    <location>
        <begin position="1"/>
        <end position="25"/>
    </location>
</feature>
<evidence type="ECO:0000256" key="1">
    <source>
        <dbReference type="ARBA" id="ARBA00006487"/>
    </source>
</evidence>
<dbReference type="PANTHER" id="PTHR13986">
    <property type="entry name" value="PROTEIN LYSINE HYDROXYLATION COMPLEX COMPONENT"/>
    <property type="match status" value="1"/>
</dbReference>
<dbReference type="InterPro" id="IPR056585">
    <property type="entry name" value="Leprecan_dom"/>
</dbReference>
<protein>
    <submittedName>
        <fullName evidence="6">Cartilage associated protein</fullName>
    </submittedName>
</protein>
<dbReference type="GeneTree" id="ENSGT00940000153814"/>
<comment type="similarity">
    <text evidence="1">Belongs to the leprecan family.</text>
</comment>
<keyword evidence="2 4" id="KW-0732">Signal</keyword>
<evidence type="ECO:0000259" key="5">
    <source>
        <dbReference type="Pfam" id="PF23557"/>
    </source>
</evidence>
<dbReference type="OrthoDB" id="8610171at2759"/>
<evidence type="ECO:0000256" key="3">
    <source>
        <dbReference type="ARBA" id="ARBA00023180"/>
    </source>
</evidence>
<evidence type="ECO:0000313" key="7">
    <source>
        <dbReference type="Proteomes" id="UP000694397"/>
    </source>
</evidence>
<sequence>MAPACPLSLSLSLLVLSSVSPAARAQYETYSFRSFPVHELMPLDAAYRHALEQYASERWSESAQYLQVSLRLHRLLKDSETFCHLNCSSSARPPRDEPGSSGFPELRAFGSVLRRARCLRRCKRGLVAFRQGAPSRDTLERFERREPYRYLQFACYQSNDLAKAISAAHTFMVKHPDDEMMKRNMEYYTSLPGAEEHLKDLEAKSYEALFVRAVRAHNGENYRMSATDMELALQDYLKTYDECVAVAEGSREIRDFKDFYPSIADHYAEVLERKVRCEGELTPVVGGYVVEKFVATMYHHLQFAYYKLNDLKNAVPCAASYLLLDPDDEVMKNNMVYYQFHKNKWGLTEEDFVPRAEAVRYVNQTTMQLEMLRFSQQHLQPDDEMEVLTFLDELLEADDRL</sequence>
<evidence type="ECO:0000256" key="4">
    <source>
        <dbReference type="SAM" id="SignalP"/>
    </source>
</evidence>
<reference evidence="6 7" key="1">
    <citation type="submission" date="2019-04" db="EMBL/GenBank/DDBJ databases">
        <authorList>
            <consortium name="Wellcome Sanger Institute Data Sharing"/>
        </authorList>
    </citation>
    <scope>NUCLEOTIDE SEQUENCE [LARGE SCALE GENOMIC DNA]</scope>
</reference>
<evidence type="ECO:0000256" key="2">
    <source>
        <dbReference type="ARBA" id="ARBA00022729"/>
    </source>
</evidence>
<dbReference type="GO" id="GO:0005783">
    <property type="term" value="C:endoplasmic reticulum"/>
    <property type="evidence" value="ECO:0007669"/>
    <property type="project" value="TreeGrafter"/>
</dbReference>
<dbReference type="GO" id="GO:0005518">
    <property type="term" value="F:collagen binding"/>
    <property type="evidence" value="ECO:0007669"/>
    <property type="project" value="TreeGrafter"/>
</dbReference>
<proteinExistence type="inferred from homology"/>
<dbReference type="Proteomes" id="UP000694397">
    <property type="component" value="Chromosome 18"/>
</dbReference>
<reference evidence="6" key="2">
    <citation type="submission" date="2025-08" db="UniProtKB">
        <authorList>
            <consortium name="Ensembl"/>
        </authorList>
    </citation>
    <scope>IDENTIFICATION</scope>
</reference>
<dbReference type="Gene3D" id="1.25.40.10">
    <property type="entry name" value="Tetratricopeptide repeat domain"/>
    <property type="match status" value="2"/>
</dbReference>
<dbReference type="PANTHER" id="PTHR13986:SF3">
    <property type="entry name" value="CARTILAGE-ASSOCIATED PROTEIN"/>
    <property type="match status" value="1"/>
</dbReference>
<dbReference type="FunFam" id="1.25.40.10:FF:001015">
    <property type="entry name" value="Cartilage associated protein"/>
    <property type="match status" value="1"/>
</dbReference>
<feature type="chain" id="PRO_5034032073" evidence="4">
    <location>
        <begin position="26"/>
        <end position="401"/>
    </location>
</feature>
<keyword evidence="7" id="KW-1185">Reference proteome</keyword>
<dbReference type="InterPro" id="IPR052284">
    <property type="entry name" value="Collagen_mod_leprecan"/>
</dbReference>